<gene>
    <name evidence="1" type="ORF">Ddye_000610</name>
</gene>
<proteinExistence type="predicted"/>
<evidence type="ECO:0000313" key="2">
    <source>
        <dbReference type="Proteomes" id="UP001280121"/>
    </source>
</evidence>
<evidence type="ECO:0000313" key="1">
    <source>
        <dbReference type="EMBL" id="KAK2662036.1"/>
    </source>
</evidence>
<dbReference type="AlphaFoldDB" id="A0AAE0CSQ4"/>
<comment type="caution">
    <text evidence="1">The sequence shown here is derived from an EMBL/GenBank/DDBJ whole genome shotgun (WGS) entry which is preliminary data.</text>
</comment>
<accession>A0AAE0CSQ4</accession>
<name>A0AAE0CSQ4_9ROSI</name>
<keyword evidence="2" id="KW-1185">Reference proteome</keyword>
<protein>
    <submittedName>
        <fullName evidence="1">Uncharacterized protein</fullName>
    </submittedName>
</protein>
<dbReference type="EMBL" id="JANJYI010000001">
    <property type="protein sequence ID" value="KAK2662036.1"/>
    <property type="molecule type" value="Genomic_DNA"/>
</dbReference>
<sequence>MQILNPSSQNNKMQIGIPLLCSKTQTHPFQSYESSDSDTILESYQATQIVPHAGPQIPIQILSEKYSKHVDAIAYIDTGSHNTIMNPKILPSKGLEILCSLLQCSRWTNIHY</sequence>
<organism evidence="1 2">
    <name type="scientific">Dipteronia dyeriana</name>
    <dbReference type="NCBI Taxonomy" id="168575"/>
    <lineage>
        <taxon>Eukaryota</taxon>
        <taxon>Viridiplantae</taxon>
        <taxon>Streptophyta</taxon>
        <taxon>Embryophyta</taxon>
        <taxon>Tracheophyta</taxon>
        <taxon>Spermatophyta</taxon>
        <taxon>Magnoliopsida</taxon>
        <taxon>eudicotyledons</taxon>
        <taxon>Gunneridae</taxon>
        <taxon>Pentapetalae</taxon>
        <taxon>rosids</taxon>
        <taxon>malvids</taxon>
        <taxon>Sapindales</taxon>
        <taxon>Sapindaceae</taxon>
        <taxon>Hippocastanoideae</taxon>
        <taxon>Acereae</taxon>
        <taxon>Dipteronia</taxon>
    </lineage>
</organism>
<dbReference type="Proteomes" id="UP001280121">
    <property type="component" value="Unassembled WGS sequence"/>
</dbReference>
<reference evidence="1" key="1">
    <citation type="journal article" date="2023" name="Plant J.">
        <title>Genome sequences and population genomics provide insights into the demographic history, inbreeding, and mutation load of two 'living fossil' tree species of Dipteronia.</title>
        <authorList>
            <person name="Feng Y."/>
            <person name="Comes H.P."/>
            <person name="Chen J."/>
            <person name="Zhu S."/>
            <person name="Lu R."/>
            <person name="Zhang X."/>
            <person name="Li P."/>
            <person name="Qiu J."/>
            <person name="Olsen K.M."/>
            <person name="Qiu Y."/>
        </authorList>
    </citation>
    <scope>NUCLEOTIDE SEQUENCE</scope>
    <source>
        <strain evidence="1">KIB01</strain>
    </source>
</reference>